<sequence length="114" mass="12571">MTPDPTAKLLQDLISRDVQRVWAAAHPVIRLPAHERLLLVPSLAALQRATEDLDLGGSFFSNNEHLRQAVRALEAARDGRCSCTLSPGTCSLSRTASRRLVLSKFWRLLRPTGG</sequence>
<keyword evidence="2" id="KW-1185">Reference proteome</keyword>
<evidence type="ECO:0000313" key="2">
    <source>
        <dbReference type="Proteomes" id="UP001589733"/>
    </source>
</evidence>
<organism evidence="1 2">
    <name type="scientific">Deinococcus oregonensis</name>
    <dbReference type="NCBI Taxonomy" id="1805970"/>
    <lineage>
        <taxon>Bacteria</taxon>
        <taxon>Thermotogati</taxon>
        <taxon>Deinococcota</taxon>
        <taxon>Deinococci</taxon>
        <taxon>Deinococcales</taxon>
        <taxon>Deinococcaceae</taxon>
        <taxon>Deinococcus</taxon>
    </lineage>
</organism>
<name>A0ABV6ATL9_9DEIO</name>
<evidence type="ECO:0000313" key="1">
    <source>
        <dbReference type="EMBL" id="MFB9990856.1"/>
    </source>
</evidence>
<reference evidence="1 2" key="1">
    <citation type="submission" date="2024-09" db="EMBL/GenBank/DDBJ databases">
        <authorList>
            <person name="Sun Q."/>
            <person name="Mori K."/>
        </authorList>
    </citation>
    <scope>NUCLEOTIDE SEQUENCE [LARGE SCALE GENOMIC DNA]</scope>
    <source>
        <strain evidence="1 2">JCM 13503</strain>
    </source>
</reference>
<accession>A0ABV6ATL9</accession>
<comment type="caution">
    <text evidence="1">The sequence shown here is derived from an EMBL/GenBank/DDBJ whole genome shotgun (WGS) entry which is preliminary data.</text>
</comment>
<proteinExistence type="predicted"/>
<dbReference type="Proteomes" id="UP001589733">
    <property type="component" value="Unassembled WGS sequence"/>
</dbReference>
<dbReference type="EMBL" id="JBHLYR010000010">
    <property type="protein sequence ID" value="MFB9990856.1"/>
    <property type="molecule type" value="Genomic_DNA"/>
</dbReference>
<protein>
    <submittedName>
        <fullName evidence="1">Uncharacterized protein</fullName>
    </submittedName>
</protein>
<dbReference type="RefSeq" id="WP_380005211.1">
    <property type="nucleotide sequence ID" value="NZ_JBHLYR010000010.1"/>
</dbReference>
<gene>
    <name evidence="1" type="ORF">ACFFLM_02500</name>
</gene>